<dbReference type="PROSITE" id="PS51371">
    <property type="entry name" value="CBS"/>
    <property type="match status" value="2"/>
</dbReference>
<dbReference type="InterPro" id="IPR058581">
    <property type="entry name" value="TM_HPP"/>
</dbReference>
<keyword evidence="2" id="KW-1133">Transmembrane helix</keyword>
<evidence type="ECO:0000256" key="2">
    <source>
        <dbReference type="SAM" id="Phobius"/>
    </source>
</evidence>
<accession>A0A7X0PJI8</accession>
<proteinExistence type="predicted"/>
<gene>
    <name evidence="4" type="ORF">HNP48_005835</name>
</gene>
<feature type="domain" description="CBS" evidence="3">
    <location>
        <begin position="241"/>
        <end position="298"/>
    </location>
</feature>
<dbReference type="InterPro" id="IPR046342">
    <property type="entry name" value="CBS_dom_sf"/>
</dbReference>
<keyword evidence="1" id="KW-0129">CBS domain</keyword>
<keyword evidence="2" id="KW-0472">Membrane</keyword>
<feature type="domain" description="CBS" evidence="3">
    <location>
        <begin position="321"/>
        <end position="380"/>
    </location>
</feature>
<dbReference type="PANTHER" id="PTHR33741">
    <property type="entry name" value="TRANSMEMBRANE PROTEIN DDB_G0269096-RELATED"/>
    <property type="match status" value="1"/>
</dbReference>
<dbReference type="SMART" id="SM00116">
    <property type="entry name" value="CBS"/>
    <property type="match status" value="2"/>
</dbReference>
<dbReference type="SUPFAM" id="SSF54631">
    <property type="entry name" value="CBS-domain pair"/>
    <property type="match status" value="1"/>
</dbReference>
<reference evidence="4 5" key="1">
    <citation type="submission" date="2020-08" db="EMBL/GenBank/DDBJ databases">
        <title>Functional genomics of gut bacteria from endangered species of beetles.</title>
        <authorList>
            <person name="Carlos-Shanley C."/>
        </authorList>
    </citation>
    <scope>NUCLEOTIDE SEQUENCE [LARGE SCALE GENOMIC DNA]</scope>
    <source>
        <strain evidence="4 5">S00198</strain>
    </source>
</reference>
<feature type="transmembrane region" description="Helical" evidence="2">
    <location>
        <begin position="149"/>
        <end position="171"/>
    </location>
</feature>
<dbReference type="InterPro" id="IPR007065">
    <property type="entry name" value="HPP"/>
</dbReference>
<dbReference type="InterPro" id="IPR000644">
    <property type="entry name" value="CBS_dom"/>
</dbReference>
<dbReference type="AlphaFoldDB" id="A0A7X0PJI8"/>
<keyword evidence="2" id="KW-0812">Transmembrane</keyword>
<dbReference type="Proteomes" id="UP000575083">
    <property type="component" value="Unassembled WGS sequence"/>
</dbReference>
<feature type="transmembrane region" description="Helical" evidence="2">
    <location>
        <begin position="86"/>
        <end position="104"/>
    </location>
</feature>
<feature type="transmembrane region" description="Helical" evidence="2">
    <location>
        <begin position="32"/>
        <end position="51"/>
    </location>
</feature>
<sequence>MPRLPARVRIVRWLRHFWPAPLGIDGREHLRFIVGAVLGIFLTAVLSRWWVGGGHAHGPWMLGALGASAVLVFGMPSSPLAQPWPVLGGSTLSALVGAGCAALVPDPAVAGALAVGLAIALMVPLRCLHPPGGSMALYVVLTASDGLHLAVFPVLFNVLVLLLAGVVYNSLTGRRYPHPQQSPARTAVAKGAFAASDVDAALAHYNQVLDVSRADLEGLLELAGRAAFQRTLGDVRCVDIMSRPAMAVEQGVSLKEAWTLMRLEKIKALPVVDADRQVVGIVTVADFMRLANLDLHEGLGQRLRALVKGRGGQPSRVGEIMSHPVQVARVAQHAMDLVPLFSQGGHHHIPIVDEGGHLVGIITQTDLVRTLEVAVQGRDPAA</sequence>
<name>A0A7X0PJI8_9BURK</name>
<evidence type="ECO:0000313" key="5">
    <source>
        <dbReference type="Proteomes" id="UP000575083"/>
    </source>
</evidence>
<evidence type="ECO:0000313" key="4">
    <source>
        <dbReference type="EMBL" id="MBB6563118.1"/>
    </source>
</evidence>
<dbReference type="RefSeq" id="WP_311773871.1">
    <property type="nucleotide sequence ID" value="NZ_JACHLK010000016.1"/>
</dbReference>
<protein>
    <submittedName>
        <fullName evidence="4">CBS domain-containing membrane protein</fullName>
    </submittedName>
</protein>
<dbReference type="Gene3D" id="3.10.580.10">
    <property type="entry name" value="CBS-domain"/>
    <property type="match status" value="1"/>
</dbReference>
<dbReference type="Pfam" id="PF00571">
    <property type="entry name" value="CBS"/>
    <property type="match status" value="2"/>
</dbReference>
<evidence type="ECO:0000256" key="1">
    <source>
        <dbReference type="PROSITE-ProRule" id="PRU00703"/>
    </source>
</evidence>
<dbReference type="EMBL" id="JACHLK010000016">
    <property type="protein sequence ID" value="MBB6563118.1"/>
    <property type="molecule type" value="Genomic_DNA"/>
</dbReference>
<comment type="caution">
    <text evidence="4">The sequence shown here is derived from an EMBL/GenBank/DDBJ whole genome shotgun (WGS) entry which is preliminary data.</text>
</comment>
<dbReference type="Pfam" id="PF04982">
    <property type="entry name" value="TM_HPP"/>
    <property type="match status" value="1"/>
</dbReference>
<feature type="transmembrane region" description="Helical" evidence="2">
    <location>
        <begin position="110"/>
        <end position="128"/>
    </location>
</feature>
<keyword evidence="5" id="KW-1185">Reference proteome</keyword>
<dbReference type="CDD" id="cd04600">
    <property type="entry name" value="CBS_pair_HPP_assoc"/>
    <property type="match status" value="1"/>
</dbReference>
<evidence type="ECO:0000259" key="3">
    <source>
        <dbReference type="PROSITE" id="PS51371"/>
    </source>
</evidence>
<dbReference type="PANTHER" id="PTHR33741:SF5">
    <property type="entry name" value="TRANSMEMBRANE PROTEIN DDB_G0269096-RELATED"/>
    <property type="match status" value="1"/>
</dbReference>
<organism evidence="4 5">
    <name type="scientific">Acidovorax soli</name>
    <dbReference type="NCBI Taxonomy" id="592050"/>
    <lineage>
        <taxon>Bacteria</taxon>
        <taxon>Pseudomonadati</taxon>
        <taxon>Pseudomonadota</taxon>
        <taxon>Betaproteobacteria</taxon>
        <taxon>Burkholderiales</taxon>
        <taxon>Comamonadaceae</taxon>
        <taxon>Acidovorax</taxon>
    </lineage>
</organism>